<dbReference type="Proteomes" id="UP001355206">
    <property type="component" value="Unassembled WGS sequence"/>
</dbReference>
<dbReference type="InterPro" id="IPR013762">
    <property type="entry name" value="Integrase-like_cat_sf"/>
</dbReference>
<dbReference type="EMBL" id="MLCA01000017">
    <property type="protein sequence ID" value="MEE7494732.1"/>
    <property type="molecule type" value="Genomic_DNA"/>
</dbReference>
<gene>
    <name evidence="4" type="ORF">MOTC310_31715</name>
</gene>
<evidence type="ECO:0000259" key="3">
    <source>
        <dbReference type="PROSITE" id="PS51898"/>
    </source>
</evidence>
<accession>A0ABU7TZV6</accession>
<dbReference type="InterPro" id="IPR002104">
    <property type="entry name" value="Integrase_catalytic"/>
</dbReference>
<dbReference type="Pfam" id="PF00589">
    <property type="entry name" value="Phage_integrase"/>
    <property type="match status" value="1"/>
</dbReference>
<evidence type="ECO:0000313" key="4">
    <source>
        <dbReference type="EMBL" id="MEE7494732.1"/>
    </source>
</evidence>
<sequence length="373" mass="43257">MARKSEISVYKPKGSDVFHCRISIDGERKSKSTGCANKRDAEAWAKRWKSHRVKKAEEKAENPGGHIGFLAAVNRFMAEKGDNLAAAADVETFFIWLVDEIGEDTPLVDINDDLVTRLVAKRSLDYRWGRQKAGHVAPIYVQRAVVDRLQSLSTWAKKKWKVKLPDEPDWPSFYVKIQRRTRTMSFAEEEAIFKVAGDLAPIIEFSLLSGVRREDAILRWSQVDWDTRIISLMHKGKVWHQVKITKNIRRLLESVRGHHDEFVFTTTHECRERAGRRVPVTYKSYAYFFEKVCRRAGVKGLTIHDLRRTCGERMYRETHDLAGVSRFLGHANVGVTEKFYVYVTLDDVEERQEAMEDARDRALEERRRRNDGC</sequence>
<dbReference type="Gene3D" id="1.10.443.10">
    <property type="entry name" value="Intergrase catalytic core"/>
    <property type="match status" value="1"/>
</dbReference>
<keyword evidence="5" id="KW-1185">Reference proteome</keyword>
<name>A0ABU7TZV6_9HYPH</name>
<dbReference type="InterPro" id="IPR011010">
    <property type="entry name" value="DNA_brk_join_enz"/>
</dbReference>
<dbReference type="PANTHER" id="PTHR30349:SF64">
    <property type="entry name" value="PROPHAGE INTEGRASE INTD-RELATED"/>
    <property type="match status" value="1"/>
</dbReference>
<reference evidence="4 5" key="1">
    <citation type="journal article" date="2012" name="Genet. Mol. Biol.">
        <title>Analysis of 16S rRNA and mxaF genes revealing insights into Methylobacterium niche-specific plant association.</title>
        <authorList>
            <person name="Dourado M.N."/>
            <person name="Andreote F.D."/>
            <person name="Dini-Andreote F."/>
            <person name="Conti R."/>
            <person name="Araujo J.M."/>
            <person name="Araujo W.L."/>
        </authorList>
    </citation>
    <scope>NUCLEOTIDE SEQUENCE [LARGE SCALE GENOMIC DNA]</scope>
    <source>
        <strain evidence="4 5">TC3-10</strain>
    </source>
</reference>
<dbReference type="PANTHER" id="PTHR30349">
    <property type="entry name" value="PHAGE INTEGRASE-RELATED"/>
    <property type="match status" value="1"/>
</dbReference>
<evidence type="ECO:0000313" key="5">
    <source>
        <dbReference type="Proteomes" id="UP001355206"/>
    </source>
</evidence>
<comment type="caution">
    <text evidence="4">The sequence shown here is derived from an EMBL/GenBank/DDBJ whole genome shotgun (WGS) entry which is preliminary data.</text>
</comment>
<feature type="domain" description="Tyr recombinase" evidence="3">
    <location>
        <begin position="179"/>
        <end position="356"/>
    </location>
</feature>
<evidence type="ECO:0000256" key="1">
    <source>
        <dbReference type="ARBA" id="ARBA00022908"/>
    </source>
</evidence>
<dbReference type="PROSITE" id="PS51898">
    <property type="entry name" value="TYR_RECOMBINASE"/>
    <property type="match status" value="1"/>
</dbReference>
<evidence type="ECO:0000256" key="2">
    <source>
        <dbReference type="ARBA" id="ARBA00023172"/>
    </source>
</evidence>
<proteinExistence type="predicted"/>
<organism evidence="4 5">
    <name type="scientific">Methylobacterium oryzae</name>
    <dbReference type="NCBI Taxonomy" id="334852"/>
    <lineage>
        <taxon>Bacteria</taxon>
        <taxon>Pseudomonadati</taxon>
        <taxon>Pseudomonadota</taxon>
        <taxon>Alphaproteobacteria</taxon>
        <taxon>Hyphomicrobiales</taxon>
        <taxon>Methylobacteriaceae</taxon>
        <taxon>Methylobacterium</taxon>
    </lineage>
</organism>
<keyword evidence="1" id="KW-0229">DNA integration</keyword>
<dbReference type="SUPFAM" id="SSF56349">
    <property type="entry name" value="DNA breaking-rejoining enzymes"/>
    <property type="match status" value="1"/>
</dbReference>
<dbReference type="RefSeq" id="WP_331304650.1">
    <property type="nucleotide sequence ID" value="NZ_MLCA01000017.1"/>
</dbReference>
<keyword evidence="2" id="KW-0233">DNA recombination</keyword>
<dbReference type="InterPro" id="IPR050090">
    <property type="entry name" value="Tyrosine_recombinase_XerCD"/>
</dbReference>
<protein>
    <recommendedName>
        <fullName evidence="3">Tyr recombinase domain-containing protein</fullName>
    </recommendedName>
</protein>